<gene>
    <name evidence="1" type="ORF">ACFO0D_02330</name>
</gene>
<organism evidence="1 2">
    <name type="scientific">Deinococcus hohokamensis</name>
    <dbReference type="NCBI Taxonomy" id="309883"/>
    <lineage>
        <taxon>Bacteria</taxon>
        <taxon>Thermotogati</taxon>
        <taxon>Deinococcota</taxon>
        <taxon>Deinococci</taxon>
        <taxon>Deinococcales</taxon>
        <taxon>Deinococcaceae</taxon>
        <taxon>Deinococcus</taxon>
    </lineage>
</organism>
<evidence type="ECO:0000313" key="2">
    <source>
        <dbReference type="Proteomes" id="UP001595952"/>
    </source>
</evidence>
<dbReference type="RefSeq" id="WP_380060203.1">
    <property type="nucleotide sequence ID" value="NZ_JBHSEI010000001.1"/>
</dbReference>
<keyword evidence="2" id="KW-1185">Reference proteome</keyword>
<dbReference type="EMBL" id="JBHSEI010000001">
    <property type="protein sequence ID" value="MFC4637170.1"/>
    <property type="molecule type" value="Genomic_DNA"/>
</dbReference>
<reference evidence="2" key="1">
    <citation type="journal article" date="2019" name="Int. J. Syst. Evol. Microbiol.">
        <title>The Global Catalogue of Microorganisms (GCM) 10K type strain sequencing project: providing services to taxonomists for standard genome sequencing and annotation.</title>
        <authorList>
            <consortium name="The Broad Institute Genomics Platform"/>
            <consortium name="The Broad Institute Genome Sequencing Center for Infectious Disease"/>
            <person name="Wu L."/>
            <person name="Ma J."/>
        </authorList>
    </citation>
    <scope>NUCLEOTIDE SEQUENCE [LARGE SCALE GENOMIC DNA]</scope>
    <source>
        <strain evidence="2">CCUG 55995</strain>
    </source>
</reference>
<dbReference type="Proteomes" id="UP001595952">
    <property type="component" value="Unassembled WGS sequence"/>
</dbReference>
<evidence type="ECO:0000313" key="1">
    <source>
        <dbReference type="EMBL" id="MFC4637170.1"/>
    </source>
</evidence>
<sequence length="80" mass="9166">MIVPGDWDAVPEGVAELRRYLSDEYGATLMLRITPTPLKSPLFLPTGLWAPGTWRFARRDIEQVLIPQAFFSLEWMDEVS</sequence>
<name>A0ABV9I4V2_9DEIO</name>
<accession>A0ABV9I4V2</accession>
<protein>
    <submittedName>
        <fullName evidence="1">Uncharacterized protein</fullName>
    </submittedName>
</protein>
<proteinExistence type="predicted"/>
<comment type="caution">
    <text evidence="1">The sequence shown here is derived from an EMBL/GenBank/DDBJ whole genome shotgun (WGS) entry which is preliminary data.</text>
</comment>